<dbReference type="InterPro" id="IPR051414">
    <property type="entry name" value="Adenylate-forming_Reductase"/>
</dbReference>
<dbReference type="EC" id="2.7.1.12" evidence="3"/>
<evidence type="ECO:0000256" key="6">
    <source>
        <dbReference type="ARBA" id="ARBA00022679"/>
    </source>
</evidence>
<evidence type="ECO:0000256" key="3">
    <source>
        <dbReference type="ARBA" id="ARBA00012054"/>
    </source>
</evidence>
<dbReference type="Pfam" id="PF23562">
    <property type="entry name" value="AMP-binding_C_3"/>
    <property type="match status" value="1"/>
</dbReference>
<feature type="domain" description="Carrier" evidence="12">
    <location>
        <begin position="565"/>
        <end position="646"/>
    </location>
</feature>
<comment type="pathway">
    <text evidence="1">Carbohydrate acid metabolism; D-gluconate degradation.</text>
</comment>
<dbReference type="InterPro" id="IPR009081">
    <property type="entry name" value="PP-bd_ACP"/>
</dbReference>
<dbReference type="PANTHER" id="PTHR43439">
    <property type="entry name" value="PHENYLACETATE-COENZYME A LIGASE"/>
    <property type="match status" value="1"/>
</dbReference>
<evidence type="ECO:0000256" key="5">
    <source>
        <dbReference type="ARBA" id="ARBA00022553"/>
    </source>
</evidence>
<evidence type="ECO:0000313" key="13">
    <source>
        <dbReference type="EMBL" id="CZR52325.1"/>
    </source>
</evidence>
<dbReference type="Gene3D" id="3.40.50.12780">
    <property type="entry name" value="N-terminal domain of ligase-like"/>
    <property type="match status" value="1"/>
</dbReference>
<dbReference type="InterPro" id="IPR006001">
    <property type="entry name" value="Therm_gnt_kin"/>
</dbReference>
<dbReference type="SUPFAM" id="SSF52540">
    <property type="entry name" value="P-loop containing nucleoside triphosphate hydrolases"/>
    <property type="match status" value="1"/>
</dbReference>
<keyword evidence="7" id="KW-0547">Nucleotide-binding</keyword>
<evidence type="ECO:0000256" key="1">
    <source>
        <dbReference type="ARBA" id="ARBA00004875"/>
    </source>
</evidence>
<sequence length="1227" mass="135239">MPPSALAVEVPFITETSSWKHDLKSAQSTTIPQPIAKPRQPLTIDELVRRRAQEIPDTPIISYPSTSLDYVDYTSKDIDIFAFRVAQKYKSILPQRQSSLEKNIVVGLLGPSNFEYFITILALSKLGHSVLFLSTRLSVAAYVSLLQTTDAGYLLIDSSFLETATKVQGSCGTLLVHKIASSENYDFPITDIDVDTRMCQHLQPEIESKRISWIIHSSGSTGLPKPIYQTHAAALNNYATNLNLRGFITLPLYHAHGISSVFRSLHSKKQIYMYGASLPLTHHNLLTILHRFHFDIFYGVPYALKLLGESSEGISALAKLKVVMFGGSACPDALGDKLVANGVNLISHYGTTETGQLMTSFRETGDRAWDYVRPGDAVKPYLQWEMRSEGIYELVVLDGWSSKVASNRPDGSYATKDLFSKHPTVPDAWKYFARLDDTIVLMNGEKIVPNTFEHLIRHEKIVAEAVLFGSGKASPGLMIVPSEEARGLSVNDIRNSLVPALTAANKDMPGYAQMSPDMVEILPIGTEYPRTDKGTVIRAAFYKTFEKQIEKIYEIADIPSGELSLSEDELREYIRAEMLKIIPPSASNLLTDDMDFFSIGVDSLQAIQIRTTLSRNINTNKTALGSNIVFDFPSINALARKLFRIRTGGQESAVAVVDQMHELIEKYSVFQPHVPVKNSNEGQYLVVTGATGSLGAHLVSQLILREEVKKVYCLVRAASTSAARLRVMKSLRERAVHHNLPLQARKKIVALPSKFGDSLLGLGPNTYAEIAANITGLIHCAWSVNFNLGLGSFEKDCIAGAHNLIQLCLKAGRPDAATFNFCSSVSAVANTSGGFVPESLPESLEYAQGMGYAQSKLVTEHICIAAAKSSGIKSRVLRVGQIIADTVHGIWNATEAIPLMMQAALTIGAIPKLDESPLWLPTNTVASTIADISLGSTDSGVMNIVNHQNFHWTRDLIPALHNAGLDFKELSQREWVEALRKSNPDPVANPPIKLVEFFANKYDSNLPRKSLTYDTSFARFLSPSLAAAPVLDQCLVDKFVSQFKASSWITDKPTTQEPRLIVISGPCGAGKSSIATRVSKALAVPWIEGDHLHSKESIAMMANGTPLTDKDRWLWLEAIRSTALLQMRELKIKDVVVTCSALKKSYREELRRSRVMRSLFVLLEGEPEILRERMQKREGHYMGAAMVESQLESLEGPGVEETDVIPIDATRSKEEVLEEVLGLLSIA</sequence>
<dbReference type="SUPFAM" id="SSF56801">
    <property type="entry name" value="Acetyl-CoA synthetase-like"/>
    <property type="match status" value="1"/>
</dbReference>
<dbReference type="AlphaFoldDB" id="A0A1L7WHR8"/>
<dbReference type="OrthoDB" id="429813at2759"/>
<dbReference type="GO" id="GO:0005524">
    <property type="term" value="F:ATP binding"/>
    <property type="evidence" value="ECO:0007669"/>
    <property type="project" value="UniProtKB-KW"/>
</dbReference>
<accession>A0A1L7WHR8</accession>
<dbReference type="UniPathway" id="UPA00792"/>
<evidence type="ECO:0000313" key="14">
    <source>
        <dbReference type="Proteomes" id="UP000184330"/>
    </source>
</evidence>
<dbReference type="InterPro" id="IPR036736">
    <property type="entry name" value="ACP-like_sf"/>
</dbReference>
<comment type="catalytic activity">
    <reaction evidence="11">
        <text>D-gluconate + ATP = 6-phospho-D-gluconate + ADP + H(+)</text>
        <dbReference type="Rhea" id="RHEA:19433"/>
        <dbReference type="ChEBI" id="CHEBI:15378"/>
        <dbReference type="ChEBI" id="CHEBI:18391"/>
        <dbReference type="ChEBI" id="CHEBI:30616"/>
        <dbReference type="ChEBI" id="CHEBI:58759"/>
        <dbReference type="ChEBI" id="CHEBI:456216"/>
        <dbReference type="EC" id="2.7.1.12"/>
    </reaction>
</comment>
<name>A0A1L7WHR8_9HELO</name>
<organism evidence="13 14">
    <name type="scientific">Phialocephala subalpina</name>
    <dbReference type="NCBI Taxonomy" id="576137"/>
    <lineage>
        <taxon>Eukaryota</taxon>
        <taxon>Fungi</taxon>
        <taxon>Dikarya</taxon>
        <taxon>Ascomycota</taxon>
        <taxon>Pezizomycotina</taxon>
        <taxon>Leotiomycetes</taxon>
        <taxon>Helotiales</taxon>
        <taxon>Mollisiaceae</taxon>
        <taxon>Phialocephala</taxon>
        <taxon>Phialocephala fortinii species complex</taxon>
    </lineage>
</organism>
<keyword evidence="4" id="KW-0596">Phosphopantetheine</keyword>
<evidence type="ECO:0000256" key="9">
    <source>
        <dbReference type="ARBA" id="ARBA00022840"/>
    </source>
</evidence>
<dbReference type="NCBIfam" id="TIGR01313">
    <property type="entry name" value="therm_gnt_kin"/>
    <property type="match status" value="1"/>
</dbReference>
<dbReference type="CDD" id="cd02021">
    <property type="entry name" value="GntK"/>
    <property type="match status" value="1"/>
</dbReference>
<dbReference type="InterPro" id="IPR006162">
    <property type="entry name" value="Ppantetheine_attach_site"/>
</dbReference>
<keyword evidence="14" id="KW-1185">Reference proteome</keyword>
<dbReference type="InterPro" id="IPR000873">
    <property type="entry name" value="AMP-dep_synth/lig_dom"/>
</dbReference>
<dbReference type="EMBL" id="FJOG01000002">
    <property type="protein sequence ID" value="CZR52325.1"/>
    <property type="molecule type" value="Genomic_DNA"/>
</dbReference>
<dbReference type="Proteomes" id="UP000184330">
    <property type="component" value="Unassembled WGS sequence"/>
</dbReference>
<keyword evidence="9" id="KW-0067">ATP-binding</keyword>
<comment type="similarity">
    <text evidence="2">Belongs to the gluconokinase GntK/GntV family.</text>
</comment>
<dbReference type="GO" id="GO:0005975">
    <property type="term" value="P:carbohydrate metabolic process"/>
    <property type="evidence" value="ECO:0007669"/>
    <property type="project" value="InterPro"/>
</dbReference>
<dbReference type="PANTHER" id="PTHR43439:SF2">
    <property type="entry name" value="ENZYME, PUTATIVE (JCVI)-RELATED"/>
    <property type="match status" value="1"/>
</dbReference>
<dbReference type="InterPro" id="IPR036291">
    <property type="entry name" value="NAD(P)-bd_dom_sf"/>
</dbReference>
<dbReference type="PROSITE" id="PS00012">
    <property type="entry name" value="PHOSPHOPANTETHEINE"/>
    <property type="match status" value="1"/>
</dbReference>
<dbReference type="Gene3D" id="3.40.50.300">
    <property type="entry name" value="P-loop containing nucleotide triphosphate hydrolases"/>
    <property type="match status" value="1"/>
</dbReference>
<evidence type="ECO:0000256" key="4">
    <source>
        <dbReference type="ARBA" id="ARBA00022450"/>
    </source>
</evidence>
<dbReference type="Pfam" id="PF00550">
    <property type="entry name" value="PP-binding"/>
    <property type="match status" value="1"/>
</dbReference>
<dbReference type="InterPro" id="IPR020806">
    <property type="entry name" value="PKS_PP-bd"/>
</dbReference>
<keyword evidence="5" id="KW-0597">Phosphoprotein</keyword>
<keyword evidence="8" id="KW-0418">Kinase</keyword>
<keyword evidence="6" id="KW-0808">Transferase</keyword>
<gene>
    <name evidence="13" type="ORF">PAC_02202</name>
</gene>
<dbReference type="Pfam" id="PF07993">
    <property type="entry name" value="NAD_binding_4"/>
    <property type="match status" value="1"/>
</dbReference>
<reference evidence="13 14" key="1">
    <citation type="submission" date="2016-03" db="EMBL/GenBank/DDBJ databases">
        <authorList>
            <person name="Ploux O."/>
        </authorList>
    </citation>
    <scope>NUCLEOTIDE SEQUENCE [LARGE SCALE GENOMIC DNA]</scope>
    <source>
        <strain evidence="13 14">UAMH 11012</strain>
    </source>
</reference>
<dbReference type="SUPFAM" id="SSF47336">
    <property type="entry name" value="ACP-like"/>
    <property type="match status" value="1"/>
</dbReference>
<dbReference type="Gene3D" id="1.10.1200.10">
    <property type="entry name" value="ACP-like"/>
    <property type="match status" value="1"/>
</dbReference>
<dbReference type="InterPro" id="IPR027417">
    <property type="entry name" value="P-loop_NTPase"/>
</dbReference>
<proteinExistence type="inferred from homology"/>
<dbReference type="SMART" id="SM00823">
    <property type="entry name" value="PKS_PP"/>
    <property type="match status" value="1"/>
</dbReference>
<evidence type="ECO:0000256" key="10">
    <source>
        <dbReference type="ARBA" id="ARBA00029835"/>
    </source>
</evidence>
<dbReference type="InterPro" id="IPR031322">
    <property type="entry name" value="Shikimate/glucono_kinase"/>
</dbReference>
<evidence type="ECO:0000259" key="12">
    <source>
        <dbReference type="PROSITE" id="PS50075"/>
    </source>
</evidence>
<dbReference type="InterPro" id="IPR042099">
    <property type="entry name" value="ANL_N_sf"/>
</dbReference>
<dbReference type="PROSITE" id="PS50075">
    <property type="entry name" value="CARRIER"/>
    <property type="match status" value="1"/>
</dbReference>
<protein>
    <recommendedName>
        <fullName evidence="3">gluconokinase</fullName>
        <ecNumber evidence="3">2.7.1.12</ecNumber>
    </recommendedName>
    <alternativeName>
        <fullName evidence="10">Gluconate kinase</fullName>
    </alternativeName>
</protein>
<evidence type="ECO:0000256" key="11">
    <source>
        <dbReference type="ARBA" id="ARBA00048090"/>
    </source>
</evidence>
<dbReference type="Pfam" id="PF01202">
    <property type="entry name" value="SKI"/>
    <property type="match status" value="1"/>
</dbReference>
<dbReference type="SUPFAM" id="SSF51735">
    <property type="entry name" value="NAD(P)-binding Rossmann-fold domains"/>
    <property type="match status" value="1"/>
</dbReference>
<evidence type="ECO:0000256" key="2">
    <source>
        <dbReference type="ARBA" id="ARBA00008420"/>
    </source>
</evidence>
<dbReference type="Pfam" id="PF00501">
    <property type="entry name" value="AMP-binding"/>
    <property type="match status" value="1"/>
</dbReference>
<dbReference type="InterPro" id="IPR013120">
    <property type="entry name" value="FAR_NAD-bd"/>
</dbReference>
<dbReference type="Gene3D" id="3.40.50.720">
    <property type="entry name" value="NAD(P)-binding Rossmann-like Domain"/>
    <property type="match status" value="1"/>
</dbReference>
<dbReference type="GO" id="GO:0031177">
    <property type="term" value="F:phosphopantetheine binding"/>
    <property type="evidence" value="ECO:0007669"/>
    <property type="project" value="InterPro"/>
</dbReference>
<dbReference type="InterPro" id="IPR020845">
    <property type="entry name" value="AMP-binding_CS"/>
</dbReference>
<dbReference type="STRING" id="576137.A0A1L7WHR8"/>
<evidence type="ECO:0000256" key="8">
    <source>
        <dbReference type="ARBA" id="ARBA00022777"/>
    </source>
</evidence>
<dbReference type="GO" id="GO:0046316">
    <property type="term" value="F:gluconokinase activity"/>
    <property type="evidence" value="ECO:0007669"/>
    <property type="project" value="UniProtKB-EC"/>
</dbReference>
<dbReference type="PROSITE" id="PS00455">
    <property type="entry name" value="AMP_BINDING"/>
    <property type="match status" value="1"/>
</dbReference>
<evidence type="ECO:0000256" key="7">
    <source>
        <dbReference type="ARBA" id="ARBA00022741"/>
    </source>
</evidence>